<dbReference type="Pfam" id="PF00106">
    <property type="entry name" value="adh_short"/>
    <property type="match status" value="1"/>
</dbReference>
<proteinExistence type="inferred from homology"/>
<organism evidence="4 5">
    <name type="scientific">Roseomonas elaeocarpi</name>
    <dbReference type="NCBI Taxonomy" id="907779"/>
    <lineage>
        <taxon>Bacteria</taxon>
        <taxon>Pseudomonadati</taxon>
        <taxon>Pseudomonadota</taxon>
        <taxon>Alphaproteobacteria</taxon>
        <taxon>Acetobacterales</taxon>
        <taxon>Roseomonadaceae</taxon>
        <taxon>Roseomonas</taxon>
    </lineage>
</organism>
<reference evidence="4 5" key="1">
    <citation type="submission" date="2024-09" db="EMBL/GenBank/DDBJ databases">
        <authorList>
            <person name="Sun Q."/>
            <person name="Mori K."/>
        </authorList>
    </citation>
    <scope>NUCLEOTIDE SEQUENCE [LARGE SCALE GENOMIC DNA]</scope>
    <source>
        <strain evidence="4 5">TBRC 5777</strain>
    </source>
</reference>
<evidence type="ECO:0000256" key="2">
    <source>
        <dbReference type="ARBA" id="ARBA00023002"/>
    </source>
</evidence>
<dbReference type="InterPro" id="IPR036291">
    <property type="entry name" value="NAD(P)-bd_dom_sf"/>
</dbReference>
<dbReference type="Gene3D" id="3.40.50.720">
    <property type="entry name" value="NAD(P)-binding Rossmann-like Domain"/>
    <property type="match status" value="1"/>
</dbReference>
<dbReference type="RefSeq" id="WP_377042540.1">
    <property type="nucleotide sequence ID" value="NZ_JBHLUN010000001.1"/>
</dbReference>
<keyword evidence="5" id="KW-1185">Reference proteome</keyword>
<dbReference type="Proteomes" id="UP001589865">
    <property type="component" value="Unassembled WGS sequence"/>
</dbReference>
<dbReference type="PRINTS" id="PR00081">
    <property type="entry name" value="GDHRDH"/>
</dbReference>
<dbReference type="EMBL" id="JBHLUN010000001">
    <property type="protein sequence ID" value="MFC0406854.1"/>
    <property type="molecule type" value="Genomic_DNA"/>
</dbReference>
<dbReference type="GO" id="GO:0016491">
    <property type="term" value="F:oxidoreductase activity"/>
    <property type="evidence" value="ECO:0007669"/>
    <property type="project" value="UniProtKB-KW"/>
</dbReference>
<evidence type="ECO:0000313" key="4">
    <source>
        <dbReference type="EMBL" id="MFC0406854.1"/>
    </source>
</evidence>
<dbReference type="EC" id="1.-.-.-" evidence="4"/>
<comment type="similarity">
    <text evidence="1 3">Belongs to the short-chain dehydrogenases/reductases (SDR) family.</text>
</comment>
<evidence type="ECO:0000256" key="1">
    <source>
        <dbReference type="ARBA" id="ARBA00006484"/>
    </source>
</evidence>
<dbReference type="SUPFAM" id="SSF51735">
    <property type="entry name" value="NAD(P)-binding Rossmann-fold domains"/>
    <property type="match status" value="1"/>
</dbReference>
<dbReference type="PANTHER" id="PTHR44196:SF2">
    <property type="entry name" value="SHORT-CHAIN DEHYDROGENASE-RELATED"/>
    <property type="match status" value="1"/>
</dbReference>
<dbReference type="InterPro" id="IPR002347">
    <property type="entry name" value="SDR_fam"/>
</dbReference>
<sequence length="269" mass="27813">MARAGFAVVTGASSGIGLELARQFASHGFDLLVTSRGQGLDEAAAMLRDLGAEVTVAPADLSTEEGVEALVRAIQDTGRPLDALAINAGIGAGGAFVPGVADRTTALEDELSLLRLNVVAVVHLAKRLLPAMVQRGEGRVLFTSSISGTTPVPFEAVYGASKAFVLSFAEAIRTELKDSGVTVTTLLPQQTETAFFHKAGEDDTKVGAGPKADPADVACQGFEALMAGRDKVFGGGLAVSFEGRVLNRVLPDSIKAERHARLSEPGSAN</sequence>
<dbReference type="PROSITE" id="PS00061">
    <property type="entry name" value="ADH_SHORT"/>
    <property type="match status" value="1"/>
</dbReference>
<gene>
    <name evidence="4" type="ORF">ACFFGY_01250</name>
</gene>
<protein>
    <submittedName>
        <fullName evidence="4">SDR family NAD(P)-dependent oxidoreductase</fullName>
        <ecNumber evidence="4">1.-.-.-</ecNumber>
    </submittedName>
</protein>
<keyword evidence="2 4" id="KW-0560">Oxidoreductase</keyword>
<dbReference type="CDD" id="cd05233">
    <property type="entry name" value="SDR_c"/>
    <property type="match status" value="1"/>
</dbReference>
<evidence type="ECO:0000313" key="5">
    <source>
        <dbReference type="Proteomes" id="UP001589865"/>
    </source>
</evidence>
<dbReference type="PANTHER" id="PTHR44196">
    <property type="entry name" value="DEHYDROGENASE/REDUCTASE SDR FAMILY MEMBER 7B"/>
    <property type="match status" value="1"/>
</dbReference>
<comment type="caution">
    <text evidence="4">The sequence shown here is derived from an EMBL/GenBank/DDBJ whole genome shotgun (WGS) entry which is preliminary data.</text>
</comment>
<dbReference type="InterPro" id="IPR020904">
    <property type="entry name" value="Sc_DH/Rdtase_CS"/>
</dbReference>
<dbReference type="PRINTS" id="PR00080">
    <property type="entry name" value="SDRFAMILY"/>
</dbReference>
<accession>A0ABV6JMA7</accession>
<name>A0ABV6JMA7_9PROT</name>
<evidence type="ECO:0000256" key="3">
    <source>
        <dbReference type="RuleBase" id="RU000363"/>
    </source>
</evidence>